<comment type="caution">
    <text evidence="2">The sequence shown here is derived from an EMBL/GenBank/DDBJ whole genome shotgun (WGS) entry which is preliminary data.</text>
</comment>
<name>D6TWG2_KTERA</name>
<sequence length="330" mass="37107">MQNNLLGIHHVTAITSDAQRNVDFYTGFFGLRLIKVTVNFDDPSAYHLYYGDNVGHPGTIMTFFAWPGAPRGRQGTGQVNATAFAIPRSSLGYWIGRLIEYGIEYKGPTTRFDEQVISLRDPDGLVVELVARPGIQERLGWKGQAIPPEHAIRGIAGVTIWEDDYEQTNHVLSDILGFRLIAEKQNVFRYEFGAEENRARLDVRHTAGFWRGAVAAGTVHHVALRAATDEVQQAWHDILVGNDLNVTSIRDRKYFHSIYFPEPGSVLFEIATDLPGFTIDESAERLGTQLQLPPWLEAQRSEIERVLPPLRWPSAQGEAEWSERGRDVGQ</sequence>
<dbReference type="CDD" id="cd08347">
    <property type="entry name" value="PcpA_C_like"/>
    <property type="match status" value="1"/>
</dbReference>
<dbReference type="InterPro" id="IPR004360">
    <property type="entry name" value="Glyas_Fos-R_dOase_dom"/>
</dbReference>
<dbReference type="Gene3D" id="3.10.180.10">
    <property type="entry name" value="2,3-Dihydroxybiphenyl 1,2-Dioxygenase, domain 1"/>
    <property type="match status" value="2"/>
</dbReference>
<dbReference type="PROSITE" id="PS51819">
    <property type="entry name" value="VOC"/>
    <property type="match status" value="2"/>
</dbReference>
<feature type="domain" description="VOC" evidence="1">
    <location>
        <begin position="7"/>
        <end position="132"/>
    </location>
</feature>
<keyword evidence="2" id="KW-0560">Oxidoreductase</keyword>
<evidence type="ECO:0000313" key="3">
    <source>
        <dbReference type="Proteomes" id="UP000004508"/>
    </source>
</evidence>
<dbReference type="AlphaFoldDB" id="D6TWG2"/>
<keyword evidence="2" id="KW-0223">Dioxygenase</keyword>
<evidence type="ECO:0000259" key="1">
    <source>
        <dbReference type="PROSITE" id="PS51819"/>
    </source>
</evidence>
<dbReference type="InterPro" id="IPR052537">
    <property type="entry name" value="Extradiol_RC_dioxygenase"/>
</dbReference>
<accession>D6TWG2</accession>
<reference evidence="2 3" key="1">
    <citation type="journal article" date="2011" name="Stand. Genomic Sci.">
        <title>Non-contiguous finished genome sequence and contextual data of the filamentous soil bacterium Ktedonobacter racemifer type strain (SOSP1-21).</title>
        <authorList>
            <person name="Chang Y.J."/>
            <person name="Land M."/>
            <person name="Hauser L."/>
            <person name="Chertkov O."/>
            <person name="Del Rio T.G."/>
            <person name="Nolan M."/>
            <person name="Copeland A."/>
            <person name="Tice H."/>
            <person name="Cheng J.F."/>
            <person name="Lucas S."/>
            <person name="Han C."/>
            <person name="Goodwin L."/>
            <person name="Pitluck S."/>
            <person name="Ivanova N."/>
            <person name="Ovchinikova G."/>
            <person name="Pati A."/>
            <person name="Chen A."/>
            <person name="Palaniappan K."/>
            <person name="Mavromatis K."/>
            <person name="Liolios K."/>
            <person name="Brettin T."/>
            <person name="Fiebig A."/>
            <person name="Rohde M."/>
            <person name="Abt B."/>
            <person name="Goker M."/>
            <person name="Detter J.C."/>
            <person name="Woyke T."/>
            <person name="Bristow J."/>
            <person name="Eisen J.A."/>
            <person name="Markowitz V."/>
            <person name="Hugenholtz P."/>
            <person name="Kyrpides N.C."/>
            <person name="Klenk H.P."/>
            <person name="Lapidus A."/>
        </authorList>
    </citation>
    <scope>NUCLEOTIDE SEQUENCE [LARGE SCALE GENOMIC DNA]</scope>
    <source>
        <strain evidence="3">DSM 44963</strain>
    </source>
</reference>
<protein>
    <submittedName>
        <fullName evidence="2">Glyoxalase/bleomycin resistance protein/dioxygenase</fullName>
    </submittedName>
</protein>
<dbReference type="InterPro" id="IPR037523">
    <property type="entry name" value="VOC_core"/>
</dbReference>
<dbReference type="PANTHER" id="PTHR36110:SF2">
    <property type="entry name" value="RING-CLEAVING DIOXYGENASE MHQE-RELATED"/>
    <property type="match status" value="1"/>
</dbReference>
<dbReference type="Pfam" id="PF00903">
    <property type="entry name" value="Glyoxalase"/>
    <property type="match status" value="2"/>
</dbReference>
<proteinExistence type="predicted"/>
<dbReference type="SUPFAM" id="SSF54593">
    <property type="entry name" value="Glyoxalase/Bleomycin resistance protein/Dihydroxybiphenyl dioxygenase"/>
    <property type="match status" value="1"/>
</dbReference>
<keyword evidence="3" id="KW-1185">Reference proteome</keyword>
<evidence type="ECO:0000313" key="2">
    <source>
        <dbReference type="EMBL" id="EFH84545.1"/>
    </source>
</evidence>
<dbReference type="InterPro" id="IPR029068">
    <property type="entry name" value="Glyas_Bleomycin-R_OHBP_Dase"/>
</dbReference>
<feature type="domain" description="VOC" evidence="1">
    <location>
        <begin position="154"/>
        <end position="273"/>
    </location>
</feature>
<gene>
    <name evidence="2" type="ORF">Krac_5616</name>
</gene>
<dbReference type="InParanoid" id="D6TWG2"/>
<dbReference type="Proteomes" id="UP000004508">
    <property type="component" value="Unassembled WGS sequence"/>
</dbReference>
<dbReference type="PANTHER" id="PTHR36110">
    <property type="entry name" value="RING-CLEAVING DIOXYGENASE MHQE-RELATED"/>
    <property type="match status" value="1"/>
</dbReference>
<dbReference type="eggNOG" id="COG0346">
    <property type="taxonomic scope" value="Bacteria"/>
</dbReference>
<dbReference type="FunCoup" id="D6TWG2">
    <property type="interactions" value="17"/>
</dbReference>
<dbReference type="STRING" id="485913.Krac_5616"/>
<dbReference type="EMBL" id="ADVG01000003">
    <property type="protein sequence ID" value="EFH84545.1"/>
    <property type="molecule type" value="Genomic_DNA"/>
</dbReference>
<dbReference type="GO" id="GO:0051213">
    <property type="term" value="F:dioxygenase activity"/>
    <property type="evidence" value="ECO:0007669"/>
    <property type="project" value="UniProtKB-KW"/>
</dbReference>
<organism evidence="2 3">
    <name type="scientific">Ktedonobacter racemifer DSM 44963</name>
    <dbReference type="NCBI Taxonomy" id="485913"/>
    <lineage>
        <taxon>Bacteria</taxon>
        <taxon>Bacillati</taxon>
        <taxon>Chloroflexota</taxon>
        <taxon>Ktedonobacteria</taxon>
        <taxon>Ktedonobacterales</taxon>
        <taxon>Ktedonobacteraceae</taxon>
        <taxon>Ktedonobacter</taxon>
    </lineage>
</organism>